<accession>A0AA41ERF6</accession>
<keyword evidence="2 7" id="KW-0645">Protease</keyword>
<dbReference type="GO" id="GO:0042254">
    <property type="term" value="P:ribosome biogenesis"/>
    <property type="evidence" value="ECO:0007669"/>
    <property type="project" value="UniProtKB-KW"/>
</dbReference>
<dbReference type="Pfam" id="PF04327">
    <property type="entry name" value="Peptidase_Prp"/>
    <property type="match status" value="1"/>
</dbReference>
<organism evidence="7 8">
    <name type="scientific">Levilactobacillus brevis</name>
    <name type="common">Lactobacillus brevis</name>
    <dbReference type="NCBI Taxonomy" id="1580"/>
    <lineage>
        <taxon>Bacteria</taxon>
        <taxon>Bacillati</taxon>
        <taxon>Bacillota</taxon>
        <taxon>Bacilli</taxon>
        <taxon>Lactobacillales</taxon>
        <taxon>Lactobacillaceae</taxon>
        <taxon>Levilactobacillus</taxon>
    </lineage>
</organism>
<reference evidence="7" key="2">
    <citation type="submission" date="2022-09" db="EMBL/GenBank/DDBJ databases">
        <title>Genome-inferred correspondence between phylogeny and metabolic traits in the wild Drosophila gut microbiome.</title>
        <authorList>
            <person name="Bueno E."/>
            <person name="Blow F."/>
            <person name="Douglas A.E."/>
        </authorList>
    </citation>
    <scope>NUCLEOTIDE SEQUENCE</scope>
    <source>
        <strain evidence="7">Dm-2019-70</strain>
    </source>
</reference>
<dbReference type="GO" id="GO:0006508">
    <property type="term" value="P:proteolysis"/>
    <property type="evidence" value="ECO:0007669"/>
    <property type="project" value="UniProtKB-KW"/>
</dbReference>
<protein>
    <recommendedName>
        <fullName evidence="6">Ribosomal processing cysteine protease Prp</fullName>
    </recommendedName>
</protein>
<dbReference type="InterPro" id="IPR036764">
    <property type="entry name" value="Peptidase_Prp_sf"/>
</dbReference>
<dbReference type="AlphaFoldDB" id="A0AA41ERF6"/>
<keyword evidence="3" id="KW-0378">Hydrolase</keyword>
<evidence type="ECO:0000256" key="3">
    <source>
        <dbReference type="ARBA" id="ARBA00022801"/>
    </source>
</evidence>
<dbReference type="GO" id="GO:0008234">
    <property type="term" value="F:cysteine-type peptidase activity"/>
    <property type="evidence" value="ECO:0007669"/>
    <property type="project" value="UniProtKB-KW"/>
</dbReference>
<proteinExistence type="inferred from homology"/>
<dbReference type="Gene3D" id="3.30.70.1490">
    <property type="entry name" value="Cysteine protease Prp"/>
    <property type="match status" value="1"/>
</dbReference>
<dbReference type="EMBL" id="JAERKF010000017">
    <property type="protein sequence ID" value="MBS1011515.1"/>
    <property type="molecule type" value="Genomic_DNA"/>
</dbReference>
<evidence type="ECO:0000256" key="5">
    <source>
        <dbReference type="ARBA" id="ARBA00044503"/>
    </source>
</evidence>
<evidence type="ECO:0000256" key="1">
    <source>
        <dbReference type="ARBA" id="ARBA00022517"/>
    </source>
</evidence>
<evidence type="ECO:0000313" key="7">
    <source>
        <dbReference type="EMBL" id="MBS1011515.1"/>
    </source>
</evidence>
<comment type="similarity">
    <text evidence="5">Belongs to the Prp family.</text>
</comment>
<dbReference type="Proteomes" id="UP000676478">
    <property type="component" value="Unassembled WGS sequence"/>
</dbReference>
<dbReference type="SUPFAM" id="SSF118010">
    <property type="entry name" value="TM1457-like"/>
    <property type="match status" value="1"/>
</dbReference>
<comment type="caution">
    <text evidence="7">The sequence shown here is derived from an EMBL/GenBank/DDBJ whole genome shotgun (WGS) entry which is preliminary data.</text>
</comment>
<dbReference type="RefSeq" id="WP_211756770.1">
    <property type="nucleotide sequence ID" value="NZ_JAERKF010000017.1"/>
</dbReference>
<gene>
    <name evidence="7" type="ORF">JK167_11855</name>
</gene>
<evidence type="ECO:0000256" key="6">
    <source>
        <dbReference type="ARBA" id="ARBA00044538"/>
    </source>
</evidence>
<reference evidence="7" key="1">
    <citation type="submission" date="2020-12" db="EMBL/GenBank/DDBJ databases">
        <authorList>
            <person name="Mcmullen J.G."/>
        </authorList>
    </citation>
    <scope>NUCLEOTIDE SEQUENCE</scope>
    <source>
        <strain evidence="7">Dm-2019-70</strain>
    </source>
</reference>
<dbReference type="InterPro" id="IPR007422">
    <property type="entry name" value="Peptidase_Prp"/>
</dbReference>
<evidence type="ECO:0000256" key="4">
    <source>
        <dbReference type="ARBA" id="ARBA00022807"/>
    </source>
</evidence>
<sequence>MIQITIHEDLLPNSVFCRYAVITFTGHAMSGPYGHDLVCAAVSTLYSQLTDYLSSVSVQDDGDKAVVKTGLLDAGDKRLLEAFTGTAQQLATEYPKNIAVTVDESNG</sequence>
<evidence type="ECO:0000313" key="8">
    <source>
        <dbReference type="Proteomes" id="UP000676478"/>
    </source>
</evidence>
<name>A0AA41ERF6_LEVBR</name>
<dbReference type="CDD" id="cd16332">
    <property type="entry name" value="Prp-like"/>
    <property type="match status" value="1"/>
</dbReference>
<keyword evidence="4" id="KW-0788">Thiol protease</keyword>
<evidence type="ECO:0000256" key="2">
    <source>
        <dbReference type="ARBA" id="ARBA00022670"/>
    </source>
</evidence>
<keyword evidence="1" id="KW-0690">Ribosome biogenesis</keyword>